<dbReference type="CDD" id="cd05398">
    <property type="entry name" value="NT_ClassII-CCAase"/>
    <property type="match status" value="1"/>
</dbReference>
<name>A0A916JR15_9BURK</name>
<dbReference type="EC" id="2.7.7.72" evidence="10"/>
<dbReference type="Pfam" id="PF01743">
    <property type="entry name" value="PolyA_pol"/>
    <property type="match status" value="1"/>
</dbReference>
<evidence type="ECO:0000256" key="2">
    <source>
        <dbReference type="ARBA" id="ARBA00022695"/>
    </source>
</evidence>
<feature type="domain" description="Poly A polymerase head" evidence="8">
    <location>
        <begin position="3"/>
        <end position="128"/>
    </location>
</feature>
<keyword evidence="7 10" id="KW-0808">Transferase</keyword>
<keyword evidence="4" id="KW-0692">RNA repair</keyword>
<dbReference type="EMBL" id="OU343031">
    <property type="protein sequence ID" value="CAG7595684.1"/>
    <property type="molecule type" value="Genomic_DNA"/>
</dbReference>
<evidence type="ECO:0000256" key="3">
    <source>
        <dbReference type="ARBA" id="ARBA00022741"/>
    </source>
</evidence>
<proteinExistence type="inferred from homology"/>
<dbReference type="GO" id="GO:0000166">
    <property type="term" value="F:nucleotide binding"/>
    <property type="evidence" value="ECO:0007669"/>
    <property type="project" value="UniProtKB-KW"/>
</dbReference>
<dbReference type="EC" id="3.1.3.-" evidence="10"/>
<evidence type="ECO:0000259" key="9">
    <source>
        <dbReference type="Pfam" id="PF12627"/>
    </source>
</evidence>
<keyword evidence="10" id="KW-0378">Hydrolase</keyword>
<keyword evidence="7" id="KW-0694">RNA-binding</keyword>
<protein>
    <submittedName>
        <fullName evidence="10">Multifunctional CCA protein</fullName>
        <ecNumber evidence="10">2.7.7.72</ecNumber>
        <ecNumber evidence="10">3.1.3.-</ecNumber>
        <ecNumber evidence="10">3.1.4.-</ecNumber>
    </submittedName>
</protein>
<gene>
    <name evidence="10" type="primary">cca</name>
    <name evidence="10" type="ORF">MYVALT_G_00700</name>
</gene>
<comment type="similarity">
    <text evidence="7">Belongs to the tRNA nucleotidyltransferase/poly(A) polymerase family.</text>
</comment>
<keyword evidence="11" id="KW-1185">Reference proteome</keyword>
<evidence type="ECO:0000313" key="10">
    <source>
        <dbReference type="EMBL" id="CAG7595684.1"/>
    </source>
</evidence>
<keyword evidence="6" id="KW-0511">Multifunctional enzyme</keyword>
<evidence type="ECO:0000313" key="11">
    <source>
        <dbReference type="Proteomes" id="UP000693996"/>
    </source>
</evidence>
<accession>A0A916JR15</accession>
<dbReference type="PANTHER" id="PTHR47545:SF1">
    <property type="entry name" value="MULTIFUNCTIONAL CCA PROTEIN"/>
    <property type="match status" value="1"/>
</dbReference>
<dbReference type="InterPro" id="IPR050124">
    <property type="entry name" value="tRNA_CCA-adding_enzyme"/>
</dbReference>
<dbReference type="PIRSF" id="PIRSF000813">
    <property type="entry name" value="CCA_bact"/>
    <property type="match status" value="1"/>
</dbReference>
<keyword evidence="5" id="KW-0460">Magnesium</keyword>
<dbReference type="NCBIfam" id="NF008137">
    <property type="entry name" value="PRK10885.1"/>
    <property type="match status" value="1"/>
</dbReference>
<dbReference type="Proteomes" id="UP000693996">
    <property type="component" value="Chromosome"/>
</dbReference>
<dbReference type="PANTHER" id="PTHR47545">
    <property type="entry name" value="MULTIFUNCTIONAL CCA PROTEIN"/>
    <property type="match status" value="1"/>
</dbReference>
<keyword evidence="3" id="KW-0547">Nucleotide-binding</keyword>
<keyword evidence="2 10" id="KW-0548">Nucleotidyltransferase</keyword>
<organism evidence="10 11">
    <name type="scientific">Candidatus Vallotiella hemipterorum</name>
    <dbReference type="NCBI Taxonomy" id="1177213"/>
    <lineage>
        <taxon>Bacteria</taxon>
        <taxon>Pseudomonadati</taxon>
        <taxon>Pseudomonadota</taxon>
        <taxon>Betaproteobacteria</taxon>
        <taxon>Burkholderiales</taxon>
        <taxon>Burkholderiaceae</taxon>
        <taxon>Candidatus Vallotiella</taxon>
    </lineage>
</organism>
<dbReference type="RefSeq" id="WP_216796337.1">
    <property type="nucleotide sequence ID" value="NZ_OU343031.1"/>
</dbReference>
<comment type="cofactor">
    <cofactor evidence="1">
        <name>Mg(2+)</name>
        <dbReference type="ChEBI" id="CHEBI:18420"/>
    </cofactor>
</comment>
<evidence type="ECO:0000256" key="4">
    <source>
        <dbReference type="ARBA" id="ARBA00022800"/>
    </source>
</evidence>
<dbReference type="GO" id="GO:0042245">
    <property type="term" value="P:RNA repair"/>
    <property type="evidence" value="ECO:0007669"/>
    <property type="project" value="UniProtKB-KW"/>
</dbReference>
<reference evidence="10" key="1">
    <citation type="submission" date="2021-06" db="EMBL/GenBank/DDBJ databases">
        <authorList>
            <person name="Szabo G."/>
        </authorList>
    </citation>
    <scope>NUCLEOTIDE SEQUENCE</scope>
    <source>
        <strain evidence="10">MYVALT</strain>
    </source>
</reference>
<evidence type="ECO:0000259" key="8">
    <source>
        <dbReference type="Pfam" id="PF01743"/>
    </source>
</evidence>
<dbReference type="InterPro" id="IPR012006">
    <property type="entry name" value="CCA_bact"/>
</dbReference>
<dbReference type="Pfam" id="PF12627">
    <property type="entry name" value="PolyA_pol_RNAbd"/>
    <property type="match status" value="1"/>
</dbReference>
<dbReference type="GO" id="GO:0016787">
    <property type="term" value="F:hydrolase activity"/>
    <property type="evidence" value="ECO:0007669"/>
    <property type="project" value="UniProtKB-KW"/>
</dbReference>
<dbReference type="GO" id="GO:0006396">
    <property type="term" value="P:RNA processing"/>
    <property type="evidence" value="ECO:0007669"/>
    <property type="project" value="InterPro"/>
</dbReference>
<evidence type="ECO:0000256" key="1">
    <source>
        <dbReference type="ARBA" id="ARBA00001946"/>
    </source>
</evidence>
<evidence type="ECO:0000256" key="6">
    <source>
        <dbReference type="ARBA" id="ARBA00023268"/>
    </source>
</evidence>
<dbReference type="AlphaFoldDB" id="A0A916JR15"/>
<sequence length="426" mass="47997">MKVYAVGGAIRDELLGKPAQDRDYVVVGATPEQMIAQGFRPVGKNFPVFLHPRTQEEYALARTEHKIEAGYHGFQFFYAPDVTLEEDLARRDLTINAMAQAVSCDGVIHGPIIDPFSGQTDLRSRVFRHVSDAFTEDPVRILRVARFASRFTNFIIAPQTLSLMRQMVIAKEVDSLVPERIWQEFARGLMEQKPSRMFNVLRQCGALERILPEVARLFSVSKGIDYQPKTSTGTHAMTVIDYAAARHYELPVRFAVFAYNLVETDILPHVLSRYAGYKACGVEHILQLCKRLKVPSDCRDLAVLVAHEDSNVHRVMEMSATALLHILERSDALRRPARFMQALQACEANFHGRLNFECHPYPQAKRLLGALIAARGINATAISSRTPDRPSCIKRAVHAVRVQAIEYAIREGVCKQRMPPAPHLKQ</sequence>
<dbReference type="GO" id="GO:0003723">
    <property type="term" value="F:RNA binding"/>
    <property type="evidence" value="ECO:0007669"/>
    <property type="project" value="UniProtKB-KW"/>
</dbReference>
<dbReference type="KEGG" id="vtr:MYVALT_G_00700"/>
<dbReference type="InterPro" id="IPR032828">
    <property type="entry name" value="PolyA_RNA-bd"/>
</dbReference>
<dbReference type="GO" id="GO:0004810">
    <property type="term" value="F:CCA tRNA nucleotidyltransferase activity"/>
    <property type="evidence" value="ECO:0007669"/>
    <property type="project" value="UniProtKB-EC"/>
</dbReference>
<dbReference type="EC" id="3.1.4.-" evidence="10"/>
<feature type="domain" description="tRNA nucleotidyltransferase/poly(A) polymerase RNA and SrmB- binding" evidence="9">
    <location>
        <begin position="153"/>
        <end position="215"/>
    </location>
</feature>
<evidence type="ECO:0000256" key="5">
    <source>
        <dbReference type="ARBA" id="ARBA00022842"/>
    </source>
</evidence>
<evidence type="ECO:0000256" key="7">
    <source>
        <dbReference type="RuleBase" id="RU003953"/>
    </source>
</evidence>
<dbReference type="InterPro" id="IPR002646">
    <property type="entry name" value="PolA_pol_head_dom"/>
</dbReference>